<evidence type="ECO:0000313" key="3">
    <source>
        <dbReference type="Proteomes" id="UP001642520"/>
    </source>
</evidence>
<gene>
    <name evidence="2" type="ORF">XYLVIOL_LOCUS4196</name>
</gene>
<sequence>MVPLARTPEGGFYLPEDVHGRPGSRLHVHNVQQVLQDVEQLFKTQVRTAPVQVPVVPVRRVQGLHTPRPSGRTALQGHIAEHLNPSLRPFTDQRQSDASFECLNPRRSFLVPTTPEPGTVPGPTARQAKDPLFFARGNDRCNS</sequence>
<keyword evidence="3" id="KW-1185">Reference proteome</keyword>
<proteinExistence type="predicted"/>
<reference evidence="2 3" key="1">
    <citation type="submission" date="2024-08" db="EMBL/GenBank/DDBJ databases">
        <authorList>
            <person name="Will J Nash"/>
            <person name="Angela Man"/>
            <person name="Seanna McTaggart"/>
            <person name="Kendall Baker"/>
            <person name="Tom Barker"/>
            <person name="Leah Catchpole"/>
            <person name="Alex Durrant"/>
            <person name="Karim Gharbi"/>
            <person name="Naomi Irish"/>
            <person name="Gemy Kaithakottil"/>
            <person name="Debby Ku"/>
            <person name="Aaliyah Providence"/>
            <person name="Felix Shaw"/>
            <person name="David Swarbreck"/>
            <person name="Chris Watkins"/>
            <person name="Ann M. McCartney"/>
            <person name="Giulio Formenti"/>
            <person name="Alice Mouton"/>
            <person name="Noel Vella"/>
            <person name="Bjorn M von Reumont"/>
            <person name="Adriana Vella"/>
            <person name="Wilfried Haerty"/>
        </authorList>
    </citation>
    <scope>NUCLEOTIDE SEQUENCE [LARGE SCALE GENOMIC DNA]</scope>
</reference>
<evidence type="ECO:0000313" key="2">
    <source>
        <dbReference type="EMBL" id="CAL7939891.1"/>
    </source>
</evidence>
<name>A0ABP1NI15_XYLVO</name>
<dbReference type="Proteomes" id="UP001642520">
    <property type="component" value="Unassembled WGS sequence"/>
</dbReference>
<feature type="region of interest" description="Disordered" evidence="1">
    <location>
        <begin position="106"/>
        <end position="128"/>
    </location>
</feature>
<accession>A0ABP1NI15</accession>
<organism evidence="2 3">
    <name type="scientific">Xylocopa violacea</name>
    <name type="common">Violet carpenter bee</name>
    <name type="synonym">Apis violacea</name>
    <dbReference type="NCBI Taxonomy" id="135666"/>
    <lineage>
        <taxon>Eukaryota</taxon>
        <taxon>Metazoa</taxon>
        <taxon>Ecdysozoa</taxon>
        <taxon>Arthropoda</taxon>
        <taxon>Hexapoda</taxon>
        <taxon>Insecta</taxon>
        <taxon>Pterygota</taxon>
        <taxon>Neoptera</taxon>
        <taxon>Endopterygota</taxon>
        <taxon>Hymenoptera</taxon>
        <taxon>Apocrita</taxon>
        <taxon>Aculeata</taxon>
        <taxon>Apoidea</taxon>
        <taxon>Anthophila</taxon>
        <taxon>Apidae</taxon>
        <taxon>Xylocopa</taxon>
        <taxon>Xylocopa</taxon>
    </lineage>
</organism>
<comment type="caution">
    <text evidence="2">The sequence shown here is derived from an EMBL/GenBank/DDBJ whole genome shotgun (WGS) entry which is preliminary data.</text>
</comment>
<protein>
    <submittedName>
        <fullName evidence="2">Uncharacterized protein</fullName>
    </submittedName>
</protein>
<evidence type="ECO:0000256" key="1">
    <source>
        <dbReference type="SAM" id="MobiDB-lite"/>
    </source>
</evidence>
<dbReference type="EMBL" id="CAXAJV020001290">
    <property type="protein sequence ID" value="CAL7939891.1"/>
    <property type="molecule type" value="Genomic_DNA"/>
</dbReference>